<proteinExistence type="predicted"/>
<evidence type="ECO:0000259" key="2">
    <source>
        <dbReference type="Pfam" id="PF11127"/>
    </source>
</evidence>
<evidence type="ECO:0000256" key="1">
    <source>
        <dbReference type="SAM" id="Phobius"/>
    </source>
</evidence>
<accession>A0A2A2GAN6</accession>
<keyword evidence="4" id="KW-1185">Reference proteome</keyword>
<protein>
    <submittedName>
        <fullName evidence="3">Sulfurtransferase</fullName>
    </submittedName>
</protein>
<feature type="domain" description="Inner membrane protein YgaP-like transmembrane" evidence="2">
    <location>
        <begin position="2"/>
        <end position="53"/>
    </location>
</feature>
<dbReference type="OrthoDB" id="9799383at2"/>
<feature type="transmembrane region" description="Helical" evidence="1">
    <location>
        <begin position="7"/>
        <end position="29"/>
    </location>
</feature>
<reference evidence="3 4" key="1">
    <citation type="submission" date="2017-08" db="EMBL/GenBank/DDBJ databases">
        <title>Aliifodinibius alkalisoli sp. nov., isolated from saline alkaline soil.</title>
        <authorList>
            <person name="Liu D."/>
            <person name="Zhang G."/>
        </authorList>
    </citation>
    <scope>NUCLEOTIDE SEQUENCE [LARGE SCALE GENOMIC DNA]</scope>
    <source>
        <strain evidence="3 4">WN023</strain>
    </source>
</reference>
<name>A0A2A2GAN6_9BACT</name>
<keyword evidence="1" id="KW-0812">Transmembrane</keyword>
<organism evidence="3 4">
    <name type="scientific">Fodinibius salipaludis</name>
    <dbReference type="NCBI Taxonomy" id="2032627"/>
    <lineage>
        <taxon>Bacteria</taxon>
        <taxon>Pseudomonadati</taxon>
        <taxon>Balneolota</taxon>
        <taxon>Balneolia</taxon>
        <taxon>Balneolales</taxon>
        <taxon>Balneolaceae</taxon>
        <taxon>Fodinibius</taxon>
    </lineage>
</organism>
<gene>
    <name evidence="3" type="ORF">CK503_06455</name>
</gene>
<dbReference type="Gene3D" id="6.10.140.1340">
    <property type="match status" value="1"/>
</dbReference>
<keyword evidence="1" id="KW-1133">Transmembrane helix</keyword>
<dbReference type="Proteomes" id="UP000218831">
    <property type="component" value="Unassembled WGS sequence"/>
</dbReference>
<keyword evidence="1" id="KW-0472">Membrane</keyword>
<dbReference type="EMBL" id="NSKE01000004">
    <property type="protein sequence ID" value="PAU94641.1"/>
    <property type="molecule type" value="Genomic_DNA"/>
</dbReference>
<dbReference type="GO" id="GO:0016740">
    <property type="term" value="F:transferase activity"/>
    <property type="evidence" value="ECO:0007669"/>
    <property type="project" value="UniProtKB-KW"/>
</dbReference>
<dbReference type="InterPro" id="IPR021309">
    <property type="entry name" value="YgaP-like_TM"/>
</dbReference>
<dbReference type="Pfam" id="PF11127">
    <property type="entry name" value="YgaP-like_TM"/>
    <property type="match status" value="1"/>
</dbReference>
<evidence type="ECO:0000313" key="4">
    <source>
        <dbReference type="Proteomes" id="UP000218831"/>
    </source>
</evidence>
<comment type="caution">
    <text evidence="3">The sequence shown here is derived from an EMBL/GenBank/DDBJ whole genome shotgun (WGS) entry which is preliminary data.</text>
</comment>
<evidence type="ECO:0000313" key="3">
    <source>
        <dbReference type="EMBL" id="PAU94641.1"/>
    </source>
</evidence>
<keyword evidence="3" id="KW-0808">Transferase</keyword>
<sequence length="72" mass="7991">MERAIRMLAGTIVTVSLALGYFVSPYWFLLTLFVGLNLFQSSFTRWCLAEQIFAKLGIGVEDNSQSGAKAKN</sequence>
<dbReference type="AlphaFoldDB" id="A0A2A2GAN6"/>